<comment type="caution">
    <text evidence="1">The sequence shown here is derived from an EMBL/GenBank/DDBJ whole genome shotgun (WGS) entry which is preliminary data.</text>
</comment>
<sequence>MPCSRCRKPGHNSSTCNQHLLISKISSPALLTVSVPCPLCKSTGFIPMPPHSMYPCQKCGAQGVILVQTTSTF</sequence>
<name>Q54YQ5_DICDI</name>
<organism evidence="1 2">
    <name type="scientific">Dictyostelium discoideum</name>
    <name type="common">Social amoeba</name>
    <dbReference type="NCBI Taxonomy" id="44689"/>
    <lineage>
        <taxon>Eukaryota</taxon>
        <taxon>Amoebozoa</taxon>
        <taxon>Evosea</taxon>
        <taxon>Eumycetozoa</taxon>
        <taxon>Dictyostelia</taxon>
        <taxon>Dictyosteliales</taxon>
        <taxon>Dictyosteliaceae</taxon>
        <taxon>Dictyostelium</taxon>
    </lineage>
</organism>
<dbReference type="GeneID" id="8621355"/>
<dbReference type="KEGG" id="ddi:DDB_G0278123"/>
<dbReference type="SMR" id="Q54YQ5"/>
<dbReference type="EMBL" id="AAFI02000023">
    <property type="protein sequence ID" value="EAL68234.1"/>
    <property type="molecule type" value="Genomic_DNA"/>
</dbReference>
<dbReference type="dictyBase" id="DDB_G0278123"/>
<evidence type="ECO:0008006" key="3">
    <source>
        <dbReference type="Google" id="ProtNLM"/>
    </source>
</evidence>
<proteinExistence type="predicted"/>
<evidence type="ECO:0000313" key="2">
    <source>
        <dbReference type="Proteomes" id="UP000002195"/>
    </source>
</evidence>
<dbReference type="PaxDb" id="44689-DDB0204442"/>
<dbReference type="RefSeq" id="XP_642147.1">
    <property type="nucleotide sequence ID" value="XM_637055.1"/>
</dbReference>
<reference evidence="1 2" key="1">
    <citation type="journal article" date="2005" name="Nature">
        <title>The genome of the social amoeba Dictyostelium discoideum.</title>
        <authorList>
            <consortium name="The Dictyostelium discoideum Sequencing Consortium"/>
            <person name="Eichinger L."/>
            <person name="Pachebat J.A."/>
            <person name="Glockner G."/>
            <person name="Rajandream M.A."/>
            <person name="Sucgang R."/>
            <person name="Berriman M."/>
            <person name="Song J."/>
            <person name="Olsen R."/>
            <person name="Szafranski K."/>
            <person name="Xu Q."/>
            <person name="Tunggal B."/>
            <person name="Kummerfeld S."/>
            <person name="Madera M."/>
            <person name="Konfortov B.A."/>
            <person name="Rivero F."/>
            <person name="Bankier A.T."/>
            <person name="Lehmann R."/>
            <person name="Hamlin N."/>
            <person name="Davies R."/>
            <person name="Gaudet P."/>
            <person name="Fey P."/>
            <person name="Pilcher K."/>
            <person name="Chen G."/>
            <person name="Saunders D."/>
            <person name="Sodergren E."/>
            <person name="Davis P."/>
            <person name="Kerhornou A."/>
            <person name="Nie X."/>
            <person name="Hall N."/>
            <person name="Anjard C."/>
            <person name="Hemphill L."/>
            <person name="Bason N."/>
            <person name="Farbrother P."/>
            <person name="Desany B."/>
            <person name="Just E."/>
            <person name="Morio T."/>
            <person name="Rost R."/>
            <person name="Churcher C."/>
            <person name="Cooper J."/>
            <person name="Haydock S."/>
            <person name="van Driessche N."/>
            <person name="Cronin A."/>
            <person name="Goodhead I."/>
            <person name="Muzny D."/>
            <person name="Mourier T."/>
            <person name="Pain A."/>
            <person name="Lu M."/>
            <person name="Harper D."/>
            <person name="Lindsay R."/>
            <person name="Hauser H."/>
            <person name="James K."/>
            <person name="Quiles M."/>
            <person name="Madan Babu M."/>
            <person name="Saito T."/>
            <person name="Buchrieser C."/>
            <person name="Wardroper A."/>
            <person name="Felder M."/>
            <person name="Thangavelu M."/>
            <person name="Johnson D."/>
            <person name="Knights A."/>
            <person name="Loulseged H."/>
            <person name="Mungall K."/>
            <person name="Oliver K."/>
            <person name="Price C."/>
            <person name="Quail M.A."/>
            <person name="Urushihara H."/>
            <person name="Hernandez J."/>
            <person name="Rabbinowitsch E."/>
            <person name="Steffen D."/>
            <person name="Sanders M."/>
            <person name="Ma J."/>
            <person name="Kohara Y."/>
            <person name="Sharp S."/>
            <person name="Simmonds M."/>
            <person name="Spiegler S."/>
            <person name="Tivey A."/>
            <person name="Sugano S."/>
            <person name="White B."/>
            <person name="Walker D."/>
            <person name="Woodward J."/>
            <person name="Winckler T."/>
            <person name="Tanaka Y."/>
            <person name="Shaulsky G."/>
            <person name="Schleicher M."/>
            <person name="Weinstock G."/>
            <person name="Rosenthal A."/>
            <person name="Cox E.C."/>
            <person name="Chisholm R.L."/>
            <person name="Gibbs R."/>
            <person name="Loomis W.F."/>
            <person name="Platzer M."/>
            <person name="Kay R.R."/>
            <person name="Williams J."/>
            <person name="Dear P.H."/>
            <person name="Noegel A.A."/>
            <person name="Barrell B."/>
            <person name="Kuspa A."/>
        </authorList>
    </citation>
    <scope>NUCLEOTIDE SEQUENCE [LARGE SCALE GENOMIC DNA]</scope>
    <source>
        <strain evidence="1 2">AX4</strain>
    </source>
</reference>
<keyword evidence="2" id="KW-1185">Reference proteome</keyword>
<dbReference type="Proteomes" id="UP000002195">
    <property type="component" value="Unassembled WGS sequence"/>
</dbReference>
<protein>
    <recommendedName>
        <fullName evidence="3">CCHC-type domain-containing protein</fullName>
    </recommendedName>
</protein>
<dbReference type="VEuPathDB" id="AmoebaDB:DDB_G0278123"/>
<dbReference type="AlphaFoldDB" id="Q54YQ5"/>
<gene>
    <name evidence="1" type="ORF">DDB_G0278123</name>
</gene>
<dbReference type="InParanoid" id="Q54YQ5"/>
<dbReference type="Gene3D" id="6.20.20.10">
    <property type="match status" value="1"/>
</dbReference>
<accession>Q54YQ5</accession>
<dbReference type="HOGENOM" id="CLU_2710015_0_0_1"/>
<evidence type="ECO:0000313" key="1">
    <source>
        <dbReference type="EMBL" id="EAL68234.1"/>
    </source>
</evidence>